<keyword evidence="2" id="KW-1133">Transmembrane helix</keyword>
<feature type="compositionally biased region" description="Low complexity" evidence="1">
    <location>
        <begin position="126"/>
        <end position="139"/>
    </location>
</feature>
<sequence length="278" mass="27851">MSPLHQDDLDPPLDDEDERVSRRGGGMDAGTRQLAMIAGGIGAVLIAVVGGWSLLGHHQNGIPVIQAPPGPVRVKPVNPGGMQMSGPQAIGPLEGGAQSLAPGPEAPRLDALKAEMGGEPSGQDKAPSPAAPLAGSSPAPAEPADDRSASGAGEDGSTSDRAAAAPASSGAVPPPVPPARMPAPAAAPAEGTAAALGGRYAVQLAALGSQQAADAEWSRLQKQVPELLGDKAHNVTVVTRDGHSFFRLRTPGFPSIAAANAFCQQLRARGVACTPADF</sequence>
<dbReference type="InterPro" id="IPR036680">
    <property type="entry name" value="SPOR-like_sf"/>
</dbReference>
<proteinExistence type="predicted"/>
<name>A0ABT1VYY8_9PROT</name>
<feature type="compositionally biased region" description="Pro residues" evidence="1">
    <location>
        <begin position="172"/>
        <end position="181"/>
    </location>
</feature>
<dbReference type="Proteomes" id="UP001524547">
    <property type="component" value="Unassembled WGS sequence"/>
</dbReference>
<dbReference type="EMBL" id="JAMZEJ010000004">
    <property type="protein sequence ID" value="MCQ8240600.1"/>
    <property type="molecule type" value="Genomic_DNA"/>
</dbReference>
<keyword evidence="5" id="KW-1185">Reference proteome</keyword>
<feature type="compositionally biased region" description="Low complexity" evidence="1">
    <location>
        <begin position="161"/>
        <end position="171"/>
    </location>
</feature>
<organism evidence="4 5">
    <name type="scientific">Rhizosaccharibacter radicis</name>
    <dbReference type="NCBI Taxonomy" id="2782605"/>
    <lineage>
        <taxon>Bacteria</taxon>
        <taxon>Pseudomonadati</taxon>
        <taxon>Pseudomonadota</taxon>
        <taxon>Alphaproteobacteria</taxon>
        <taxon>Acetobacterales</taxon>
        <taxon>Acetobacteraceae</taxon>
        <taxon>Rhizosaccharibacter</taxon>
    </lineage>
</organism>
<evidence type="ECO:0000256" key="1">
    <source>
        <dbReference type="SAM" id="MobiDB-lite"/>
    </source>
</evidence>
<feature type="domain" description="SPOR" evidence="3">
    <location>
        <begin position="194"/>
        <end position="278"/>
    </location>
</feature>
<evidence type="ECO:0000313" key="5">
    <source>
        <dbReference type="Proteomes" id="UP001524547"/>
    </source>
</evidence>
<dbReference type="SUPFAM" id="SSF110997">
    <property type="entry name" value="Sporulation related repeat"/>
    <property type="match status" value="1"/>
</dbReference>
<keyword evidence="2" id="KW-0472">Membrane</keyword>
<feature type="region of interest" description="Disordered" evidence="1">
    <location>
        <begin position="77"/>
        <end position="185"/>
    </location>
</feature>
<dbReference type="RefSeq" id="WP_422919348.1">
    <property type="nucleotide sequence ID" value="NZ_JAMZEJ010000004.1"/>
</dbReference>
<evidence type="ECO:0000259" key="3">
    <source>
        <dbReference type="PROSITE" id="PS51724"/>
    </source>
</evidence>
<gene>
    <name evidence="4" type="ORF">NFI88_07050</name>
</gene>
<protein>
    <submittedName>
        <fullName evidence="4">SPOR domain-containing protein</fullName>
    </submittedName>
</protein>
<dbReference type="Gene3D" id="3.30.70.1070">
    <property type="entry name" value="Sporulation related repeat"/>
    <property type="match status" value="1"/>
</dbReference>
<feature type="transmembrane region" description="Helical" evidence="2">
    <location>
        <begin position="34"/>
        <end position="55"/>
    </location>
</feature>
<dbReference type="Pfam" id="PF05036">
    <property type="entry name" value="SPOR"/>
    <property type="match status" value="1"/>
</dbReference>
<comment type="caution">
    <text evidence="4">The sequence shown here is derived from an EMBL/GenBank/DDBJ whole genome shotgun (WGS) entry which is preliminary data.</text>
</comment>
<evidence type="ECO:0000313" key="4">
    <source>
        <dbReference type="EMBL" id="MCQ8240600.1"/>
    </source>
</evidence>
<reference evidence="4 5" key="1">
    <citation type="submission" date="2022-06" db="EMBL/GenBank/DDBJ databases">
        <title>Rhizosaccharibacter gen. nov. sp. nov. KSS12, endophytic bacteria isolated from sugarcane.</title>
        <authorList>
            <person name="Pitiwittayakul N."/>
        </authorList>
    </citation>
    <scope>NUCLEOTIDE SEQUENCE [LARGE SCALE GENOMIC DNA]</scope>
    <source>
        <strain evidence="4 5">KSS12</strain>
    </source>
</reference>
<dbReference type="InterPro" id="IPR007730">
    <property type="entry name" value="SPOR-like_dom"/>
</dbReference>
<feature type="region of interest" description="Disordered" evidence="1">
    <location>
        <begin position="1"/>
        <end position="27"/>
    </location>
</feature>
<accession>A0ABT1VYY8</accession>
<evidence type="ECO:0000256" key="2">
    <source>
        <dbReference type="SAM" id="Phobius"/>
    </source>
</evidence>
<feature type="compositionally biased region" description="Acidic residues" evidence="1">
    <location>
        <begin position="9"/>
        <end position="18"/>
    </location>
</feature>
<dbReference type="PROSITE" id="PS51724">
    <property type="entry name" value="SPOR"/>
    <property type="match status" value="1"/>
</dbReference>
<keyword evidence="2" id="KW-0812">Transmembrane</keyword>